<dbReference type="SUPFAM" id="SSF46785">
    <property type="entry name" value="Winged helix' DNA-binding domain"/>
    <property type="match status" value="1"/>
</dbReference>
<name>A0A831LRE2_9EURY</name>
<dbReference type="Pfam" id="PF01022">
    <property type="entry name" value="HTH_5"/>
    <property type="match status" value="1"/>
</dbReference>
<dbReference type="PROSITE" id="PS50987">
    <property type="entry name" value="HTH_ARSR_2"/>
    <property type="match status" value="1"/>
</dbReference>
<dbReference type="EMBL" id="DSBY01000221">
    <property type="protein sequence ID" value="HDS63537.1"/>
    <property type="molecule type" value="Genomic_DNA"/>
</dbReference>
<dbReference type="Gene3D" id="1.10.10.10">
    <property type="entry name" value="Winged helix-like DNA-binding domain superfamily/Winged helix DNA-binding domain"/>
    <property type="match status" value="1"/>
</dbReference>
<proteinExistence type="predicted"/>
<dbReference type="CDD" id="cd00090">
    <property type="entry name" value="HTH_ARSR"/>
    <property type="match status" value="1"/>
</dbReference>
<dbReference type="Proteomes" id="UP000885648">
    <property type="component" value="Unassembled WGS sequence"/>
</dbReference>
<dbReference type="InterPro" id="IPR051081">
    <property type="entry name" value="HTH_MetalResp_TranReg"/>
</dbReference>
<gene>
    <name evidence="6" type="ORF">ENN52_05360</name>
</gene>
<evidence type="ECO:0000256" key="3">
    <source>
        <dbReference type="ARBA" id="ARBA00023163"/>
    </source>
</evidence>
<comment type="caution">
    <text evidence="6">The sequence shown here is derived from an EMBL/GenBank/DDBJ whole genome shotgun (WGS) entry which is preliminary data.</text>
</comment>
<keyword evidence="4" id="KW-1133">Transmembrane helix</keyword>
<evidence type="ECO:0000259" key="5">
    <source>
        <dbReference type="PROSITE" id="PS50987"/>
    </source>
</evidence>
<evidence type="ECO:0000256" key="4">
    <source>
        <dbReference type="SAM" id="Phobius"/>
    </source>
</evidence>
<dbReference type="GO" id="GO:0003700">
    <property type="term" value="F:DNA-binding transcription factor activity"/>
    <property type="evidence" value="ECO:0007669"/>
    <property type="project" value="InterPro"/>
</dbReference>
<dbReference type="InterPro" id="IPR011991">
    <property type="entry name" value="ArsR-like_HTH"/>
</dbReference>
<sequence length="193" mass="21256">MYSRSAGRSWGSPWTANLFVRSKSIDCMMTVLSLDLQILKALASERRIEILKCLDRRRMTLSELSGMLDLAPPTVLKHLEHLKAAGLVALKEDGHRWKYYELTGSGLAVMRASPDLKVVILLSFAGAAAMVAGICAGCLYFILPGSDGGVPFQDGQWSPDLCVISLVLLLLSIVLWFFAMVGWRRTLAEVELV</sequence>
<keyword evidence="4" id="KW-0472">Membrane</keyword>
<organism evidence="6">
    <name type="scientific">Methanofollis liminatans</name>
    <dbReference type="NCBI Taxonomy" id="2201"/>
    <lineage>
        <taxon>Archaea</taxon>
        <taxon>Methanobacteriati</taxon>
        <taxon>Methanobacteriota</taxon>
        <taxon>Stenosarchaea group</taxon>
        <taxon>Methanomicrobia</taxon>
        <taxon>Methanomicrobiales</taxon>
        <taxon>Methanomicrobiaceae</taxon>
        <taxon>Methanofollis</taxon>
    </lineage>
</organism>
<accession>A0A831LRE2</accession>
<evidence type="ECO:0000313" key="6">
    <source>
        <dbReference type="EMBL" id="HDS63537.1"/>
    </source>
</evidence>
<feature type="transmembrane region" description="Helical" evidence="4">
    <location>
        <begin position="118"/>
        <end position="143"/>
    </location>
</feature>
<feature type="domain" description="HTH arsR-type" evidence="5">
    <location>
        <begin position="28"/>
        <end position="121"/>
    </location>
</feature>
<protein>
    <submittedName>
        <fullName evidence="6">ArsR family transcriptional regulator</fullName>
    </submittedName>
</protein>
<dbReference type="AlphaFoldDB" id="A0A831LRE2"/>
<dbReference type="InterPro" id="IPR001845">
    <property type="entry name" value="HTH_ArsR_DNA-bd_dom"/>
</dbReference>
<keyword evidence="1" id="KW-0805">Transcription regulation</keyword>
<dbReference type="InterPro" id="IPR036390">
    <property type="entry name" value="WH_DNA-bd_sf"/>
</dbReference>
<dbReference type="GO" id="GO:0003677">
    <property type="term" value="F:DNA binding"/>
    <property type="evidence" value="ECO:0007669"/>
    <property type="project" value="UniProtKB-KW"/>
</dbReference>
<reference evidence="6" key="1">
    <citation type="journal article" date="2020" name="mSystems">
        <title>Genome- and Community-Level Interaction Insights into Carbon Utilization and Element Cycling Functions of Hydrothermarchaeota in Hydrothermal Sediment.</title>
        <authorList>
            <person name="Zhou Z."/>
            <person name="Liu Y."/>
            <person name="Xu W."/>
            <person name="Pan J."/>
            <person name="Luo Z.H."/>
            <person name="Li M."/>
        </authorList>
    </citation>
    <scope>NUCLEOTIDE SEQUENCE</scope>
    <source>
        <strain evidence="6">SpSt-1183</strain>
    </source>
</reference>
<keyword evidence="3" id="KW-0804">Transcription</keyword>
<dbReference type="SMART" id="SM00418">
    <property type="entry name" value="HTH_ARSR"/>
    <property type="match status" value="1"/>
</dbReference>
<dbReference type="PRINTS" id="PR00778">
    <property type="entry name" value="HTHARSR"/>
</dbReference>
<feature type="transmembrane region" description="Helical" evidence="4">
    <location>
        <begin position="163"/>
        <end position="183"/>
    </location>
</feature>
<dbReference type="PANTHER" id="PTHR33154:SF38">
    <property type="entry name" value="HTH ARSR-TYPE DOMAIN-CONTAINING PROTEIN"/>
    <property type="match status" value="1"/>
</dbReference>
<evidence type="ECO:0000256" key="2">
    <source>
        <dbReference type="ARBA" id="ARBA00023125"/>
    </source>
</evidence>
<keyword evidence="2" id="KW-0238">DNA-binding</keyword>
<keyword evidence="4" id="KW-0812">Transmembrane</keyword>
<evidence type="ECO:0000256" key="1">
    <source>
        <dbReference type="ARBA" id="ARBA00023015"/>
    </source>
</evidence>
<dbReference type="InterPro" id="IPR036388">
    <property type="entry name" value="WH-like_DNA-bd_sf"/>
</dbReference>
<dbReference type="PANTHER" id="PTHR33154">
    <property type="entry name" value="TRANSCRIPTIONAL REGULATOR, ARSR FAMILY"/>
    <property type="match status" value="1"/>
</dbReference>